<evidence type="ECO:0000313" key="1">
    <source>
        <dbReference type="Proteomes" id="UP000887540"/>
    </source>
</evidence>
<sequence>MSPRQFHFLAKSDLMDTSSNEDEKIGSQFDRDEFIRDRIAKITAPSLEQMNSSMTSNNNQFIQEKNLESNIYGIFYEAQTNYQLNFGTHSSLKTPSPGPLTDAEFLGHIACSVLNKSPFQQIARSPEPVQEAMILNELLAAPTPMVDSLLHRPDDEQDWESISASDEIINTKVKEVQEKDQGLDHSPKSPRLQELMNKFFNRTGTTPIPRSPSIRPDQSSFPMPGPSTMGNSFPTHIQQQMIFSSSQTEQVQATSYVSNNISMLGQNMSNWDGQFLHTEYQSTMYNTQSIQPDLVPQSFQDPNMPMMNAPNLPQTQPIPAIILSSIA</sequence>
<dbReference type="AlphaFoldDB" id="A0A914C2A7"/>
<dbReference type="WBParaSite" id="ACRNAN_Path_1516.g5900.t1">
    <property type="protein sequence ID" value="ACRNAN_Path_1516.g5900.t1"/>
    <property type="gene ID" value="ACRNAN_Path_1516.g5900"/>
</dbReference>
<protein>
    <submittedName>
        <fullName evidence="2">Uncharacterized protein</fullName>
    </submittedName>
</protein>
<evidence type="ECO:0000313" key="2">
    <source>
        <dbReference type="WBParaSite" id="ACRNAN_Path_1516.g5900.t1"/>
    </source>
</evidence>
<proteinExistence type="predicted"/>
<keyword evidence="1" id="KW-1185">Reference proteome</keyword>
<reference evidence="2" key="1">
    <citation type="submission" date="2022-11" db="UniProtKB">
        <authorList>
            <consortium name="WormBaseParasite"/>
        </authorList>
    </citation>
    <scope>IDENTIFICATION</scope>
</reference>
<accession>A0A914C2A7</accession>
<organism evidence="1 2">
    <name type="scientific">Acrobeloides nanus</name>
    <dbReference type="NCBI Taxonomy" id="290746"/>
    <lineage>
        <taxon>Eukaryota</taxon>
        <taxon>Metazoa</taxon>
        <taxon>Ecdysozoa</taxon>
        <taxon>Nematoda</taxon>
        <taxon>Chromadorea</taxon>
        <taxon>Rhabditida</taxon>
        <taxon>Tylenchina</taxon>
        <taxon>Cephalobomorpha</taxon>
        <taxon>Cephaloboidea</taxon>
        <taxon>Cephalobidae</taxon>
        <taxon>Acrobeloides</taxon>
    </lineage>
</organism>
<dbReference type="Proteomes" id="UP000887540">
    <property type="component" value="Unplaced"/>
</dbReference>
<name>A0A914C2A7_9BILA</name>